<dbReference type="Gene3D" id="2.20.25.10">
    <property type="match status" value="1"/>
</dbReference>
<sequence length="148" mass="16609">MRLITHNLLSCHAKLCSAPTNFPLDLQNCTTVEDRPVDFNPDFLRGFLPKLEWPALLRASRQLGDASLPEQPPASFTLSHTTASTEDAMQTEKATSSEDEEEVLKKLHHVLLELHVIDGEMTCPSCHRVFPIKSGIPNMLLAEHELRK</sequence>
<evidence type="ECO:0000313" key="3">
    <source>
        <dbReference type="EMBL" id="GAA94668.1"/>
    </source>
</evidence>
<dbReference type="HOGENOM" id="CLU_086140_2_1_1"/>
<accession>G7DVQ8</accession>
<dbReference type="eggNOG" id="KOG1088">
    <property type="taxonomic scope" value="Eukaryota"/>
</dbReference>
<comment type="similarity">
    <text evidence="1">Belongs to the TRM112 family.</text>
</comment>
<gene>
    <name evidence="3" type="primary">Mo01321</name>
    <name evidence="3" type="ORF">E5Q_01321</name>
</gene>
<feature type="compositionally biased region" description="Polar residues" evidence="2">
    <location>
        <begin position="74"/>
        <end position="94"/>
    </location>
</feature>
<evidence type="ECO:0000256" key="2">
    <source>
        <dbReference type="SAM" id="MobiDB-lite"/>
    </source>
</evidence>
<dbReference type="PANTHER" id="PTHR12773:SF0">
    <property type="entry name" value="MULTIFUNCTIONAL METHYLTRANSFERASE SUBUNIT TRM112-LIKE PROTEIN"/>
    <property type="match status" value="1"/>
</dbReference>
<feature type="region of interest" description="Disordered" evidence="2">
    <location>
        <begin position="64"/>
        <end position="99"/>
    </location>
</feature>
<proteinExistence type="inferred from homology"/>
<dbReference type="STRING" id="764103.G7DVQ8"/>
<reference evidence="3 4" key="2">
    <citation type="journal article" date="2012" name="Open Biol.">
        <title>Characteristics of nucleosomes and linker DNA regions on the genome of the basidiomycete Mixia osmundae revealed by mono- and dinucleosome mapping.</title>
        <authorList>
            <person name="Nishida H."/>
            <person name="Kondo S."/>
            <person name="Matsumoto T."/>
            <person name="Suzuki Y."/>
            <person name="Yoshikawa H."/>
            <person name="Taylor T.D."/>
            <person name="Sugiyama J."/>
        </authorList>
    </citation>
    <scope>NUCLEOTIDE SEQUENCE [LARGE SCALE GENOMIC DNA]</scope>
    <source>
        <strain evidence="4">CBS 9802 / IAM 14324 / JCM 22182 / KY 12970</strain>
    </source>
</reference>
<dbReference type="RefSeq" id="XP_014568215.1">
    <property type="nucleotide sequence ID" value="XM_014712729.1"/>
</dbReference>
<dbReference type="InParanoid" id="G7DVQ8"/>
<dbReference type="EMBL" id="BABT02000046">
    <property type="protein sequence ID" value="GAA94668.1"/>
    <property type="molecule type" value="Genomic_DNA"/>
</dbReference>
<dbReference type="PANTHER" id="PTHR12773">
    <property type="entry name" value="UPF0315 PROTEIN-RELATED"/>
    <property type="match status" value="1"/>
</dbReference>
<dbReference type="Proteomes" id="UP000009131">
    <property type="component" value="Unassembled WGS sequence"/>
</dbReference>
<dbReference type="CDD" id="cd21089">
    <property type="entry name" value="Trm112-like"/>
    <property type="match status" value="1"/>
</dbReference>
<evidence type="ECO:0000313" key="4">
    <source>
        <dbReference type="Proteomes" id="UP000009131"/>
    </source>
</evidence>
<dbReference type="OrthoDB" id="2187549at2759"/>
<dbReference type="InterPro" id="IPR039127">
    <property type="entry name" value="Trm112"/>
</dbReference>
<dbReference type="FunCoup" id="G7DVQ8">
    <property type="interactions" value="426"/>
</dbReference>
<dbReference type="GO" id="GO:0070476">
    <property type="term" value="P:rRNA (guanine-N7)-methylation"/>
    <property type="evidence" value="ECO:0007669"/>
    <property type="project" value="TreeGrafter"/>
</dbReference>
<dbReference type="GO" id="GO:0030488">
    <property type="term" value="P:tRNA methylation"/>
    <property type="evidence" value="ECO:0007669"/>
    <property type="project" value="TreeGrafter"/>
</dbReference>
<evidence type="ECO:0008006" key="5">
    <source>
        <dbReference type="Google" id="ProtNLM"/>
    </source>
</evidence>
<dbReference type="SUPFAM" id="SSF158997">
    <property type="entry name" value="Trm112p-like"/>
    <property type="match status" value="1"/>
</dbReference>
<comment type="caution">
    <text evidence="3">The sequence shown here is derived from an EMBL/GenBank/DDBJ whole genome shotgun (WGS) entry which is preliminary data.</text>
</comment>
<evidence type="ECO:0000256" key="1">
    <source>
        <dbReference type="ARBA" id="ARBA00007980"/>
    </source>
</evidence>
<dbReference type="InterPro" id="IPR005651">
    <property type="entry name" value="Trm112-like"/>
</dbReference>
<dbReference type="GO" id="GO:0046982">
    <property type="term" value="F:protein heterodimerization activity"/>
    <property type="evidence" value="ECO:0007669"/>
    <property type="project" value="InterPro"/>
</dbReference>
<dbReference type="Pfam" id="PF03966">
    <property type="entry name" value="Trm112p"/>
    <property type="match status" value="1"/>
</dbReference>
<reference evidence="3 4" key="1">
    <citation type="journal article" date="2011" name="J. Gen. Appl. Microbiol.">
        <title>Draft genome sequencing of the enigmatic basidiomycete Mixia osmundae.</title>
        <authorList>
            <person name="Nishida H."/>
            <person name="Nagatsuka Y."/>
            <person name="Sugiyama J."/>
        </authorList>
    </citation>
    <scope>NUCLEOTIDE SEQUENCE [LARGE SCALE GENOMIC DNA]</scope>
    <source>
        <strain evidence="4">CBS 9802 / IAM 14324 / JCM 22182 / KY 12970</strain>
    </source>
</reference>
<protein>
    <recommendedName>
        <fullName evidence="5">Trm112p-domain-containing protein</fullName>
    </recommendedName>
</protein>
<keyword evidence="4" id="KW-1185">Reference proteome</keyword>
<dbReference type="OMA" id="NMLTSKC"/>
<organism evidence="3 4">
    <name type="scientific">Mixia osmundae (strain CBS 9802 / IAM 14324 / JCM 22182 / KY 12970)</name>
    <dbReference type="NCBI Taxonomy" id="764103"/>
    <lineage>
        <taxon>Eukaryota</taxon>
        <taxon>Fungi</taxon>
        <taxon>Dikarya</taxon>
        <taxon>Basidiomycota</taxon>
        <taxon>Pucciniomycotina</taxon>
        <taxon>Mixiomycetes</taxon>
        <taxon>Mixiales</taxon>
        <taxon>Mixiaceae</taxon>
        <taxon>Mixia</taxon>
    </lineage>
</organism>
<name>G7DVQ8_MIXOS</name>
<dbReference type="AlphaFoldDB" id="G7DVQ8"/>